<evidence type="ECO:0000259" key="4">
    <source>
        <dbReference type="Pfam" id="PF06276"/>
    </source>
</evidence>
<dbReference type="Gene3D" id="1.10.510.40">
    <property type="match status" value="1"/>
</dbReference>
<evidence type="ECO:0000313" key="5">
    <source>
        <dbReference type="EMBL" id="KJD44561.1"/>
    </source>
</evidence>
<reference evidence="5 6" key="1">
    <citation type="submission" date="2014-11" db="EMBL/GenBank/DDBJ databases">
        <title>Draft Genome Sequences of Paenibacillus polymyxa NRRL B-30509 and Paenibacillus terrae NRRL B-30644, Strains from a Poultry Environment that Produce Tridecaptin A and Paenicidins.</title>
        <authorList>
            <person name="van Belkum M.J."/>
            <person name="Lohans C.T."/>
            <person name="Vederas J.C."/>
        </authorList>
    </citation>
    <scope>NUCLEOTIDE SEQUENCE [LARGE SCALE GENOMIC DNA]</scope>
    <source>
        <strain evidence="5 6">NRRL B-30644</strain>
    </source>
</reference>
<dbReference type="AlphaFoldDB" id="A0A0D7WZD7"/>
<sequence length="653" mass="74399">MLTQSTEVSTIAGELSKSRIWAEQATLRALVNSYLRETQQFDPRMNTEASEIRVILPQIGLKITGTLHHFSATGQHVYGSAWYEAEEGGTHRPLKMDGVIQRLLDEMSYHAKPEQREAEQQKMKQRIRNSVHKMTLFMDHHTKITGESKPKSFSSTEAHLTYVRSEQSLLIGHPFHPFPKSTEGFADYELPLYSPEMGAAFPLYYFAVHEDNVQEEWIGEEHRRDAIDPSVRLHARRQWGEELARYRILPMHPWQAERVLRQSHIQSLMRQRVLIPLGALGPVIYPTSSIRTVWDLKTGNGYKLPLHVRITNLVRDNTQEQARRTLDAAKVIHELSADWSSHIQSESFKVLTETGYSRVCFQPNEVAKRTENPESAKDAGLSQVTTSDAKYDAGHEYSPAATERETATIHELEQLSDQFTVLYRPMDLNPESTYVVASLLESSPGEQEPRLIGVIRDNYPSKNGERPDLLAWLERYLHISMVPMLRLLAVKGIAFEAHVQNSLLSLQDGWPECYYVRDLEGVSIVREQAEAAGWVGSLIAEDSPVLYGAEEPWMRTRYYFFVNHLGALIHALAVHDQHSEQECWRVVRKVLEQLRKQDAGSCPRLAAYIQDLLTAPTLPAKANFTSCFQSRGDAPSFIPIPNPIHFREVTSCL</sequence>
<dbReference type="Proteomes" id="UP000032534">
    <property type="component" value="Unassembled WGS sequence"/>
</dbReference>
<evidence type="ECO:0000256" key="1">
    <source>
        <dbReference type="ARBA" id="ARBA00004924"/>
    </source>
</evidence>
<accession>A0A0D7WZD7</accession>
<comment type="caution">
    <text evidence="5">The sequence shown here is derived from an EMBL/GenBank/DDBJ whole genome shotgun (WGS) entry which is preliminary data.</text>
</comment>
<dbReference type="PANTHER" id="PTHR34384:SF5">
    <property type="entry name" value="L-2,3-DIAMINOPROPANOATE--CITRATE LIGASE"/>
    <property type="match status" value="1"/>
</dbReference>
<evidence type="ECO:0000313" key="6">
    <source>
        <dbReference type="Proteomes" id="UP000032534"/>
    </source>
</evidence>
<dbReference type="OrthoDB" id="2989563at2"/>
<comment type="pathway">
    <text evidence="1">Siderophore biosynthesis.</text>
</comment>
<keyword evidence="6" id="KW-1185">Reference proteome</keyword>
<dbReference type="InterPro" id="IPR037455">
    <property type="entry name" value="LucA/IucC-like"/>
</dbReference>
<dbReference type="GO" id="GO:0016881">
    <property type="term" value="F:acid-amino acid ligase activity"/>
    <property type="evidence" value="ECO:0007669"/>
    <property type="project" value="UniProtKB-ARBA"/>
</dbReference>
<dbReference type="Pfam" id="PF04183">
    <property type="entry name" value="IucA_IucC"/>
    <property type="match status" value="1"/>
</dbReference>
<proteinExistence type="inferred from homology"/>
<dbReference type="GO" id="GO:0019290">
    <property type="term" value="P:siderophore biosynthetic process"/>
    <property type="evidence" value="ECO:0007669"/>
    <property type="project" value="InterPro"/>
</dbReference>
<evidence type="ECO:0000256" key="2">
    <source>
        <dbReference type="ARBA" id="ARBA00007832"/>
    </source>
</evidence>
<dbReference type="PANTHER" id="PTHR34384">
    <property type="entry name" value="L-2,3-DIAMINOPROPANOATE--CITRATE LIGASE"/>
    <property type="match status" value="1"/>
</dbReference>
<comment type="similarity">
    <text evidence="2">Belongs to the IucA/IucC family.</text>
</comment>
<dbReference type="Pfam" id="PF06276">
    <property type="entry name" value="FhuF"/>
    <property type="match status" value="1"/>
</dbReference>
<dbReference type="PATRIC" id="fig|159743.3.peg.3640"/>
<feature type="domain" description="Aerobactin siderophore biosynthesis IucA/IucC-like C-terminal" evidence="4">
    <location>
        <begin position="471"/>
        <end position="632"/>
    </location>
</feature>
<dbReference type="EMBL" id="JTHP01000033">
    <property type="protein sequence ID" value="KJD44561.1"/>
    <property type="molecule type" value="Genomic_DNA"/>
</dbReference>
<dbReference type="InterPro" id="IPR007310">
    <property type="entry name" value="Aerobactin_biosyn_IucA/IucC_N"/>
</dbReference>
<protein>
    <submittedName>
        <fullName evidence="5">Short-chain oxidoreductase</fullName>
    </submittedName>
</protein>
<dbReference type="InterPro" id="IPR022770">
    <property type="entry name" value="IucA/IucC-like_C"/>
</dbReference>
<dbReference type="RefSeq" id="WP_044647154.1">
    <property type="nucleotide sequence ID" value="NZ_JTHP01000033.1"/>
</dbReference>
<evidence type="ECO:0000259" key="3">
    <source>
        <dbReference type="Pfam" id="PF04183"/>
    </source>
</evidence>
<gene>
    <name evidence="5" type="ORF">QD47_16375</name>
</gene>
<organism evidence="5 6">
    <name type="scientific">Paenibacillus terrae</name>
    <dbReference type="NCBI Taxonomy" id="159743"/>
    <lineage>
        <taxon>Bacteria</taxon>
        <taxon>Bacillati</taxon>
        <taxon>Bacillota</taxon>
        <taxon>Bacilli</taxon>
        <taxon>Bacillales</taxon>
        <taxon>Paenibacillaceae</taxon>
        <taxon>Paenibacillus</taxon>
    </lineage>
</organism>
<name>A0A0D7WZD7_9BACL</name>
<feature type="domain" description="Aerobactin siderophore biosynthesis IucA/IucC N-terminal" evidence="3">
    <location>
        <begin position="162"/>
        <end position="357"/>
    </location>
</feature>